<name>A0A8H4WYT0_9HYPO</name>
<gene>
    <name evidence="8" type="ORF">FSARC_11844</name>
</gene>
<organism evidence="8 9">
    <name type="scientific">Fusarium sarcochroum</name>
    <dbReference type="NCBI Taxonomy" id="1208366"/>
    <lineage>
        <taxon>Eukaryota</taxon>
        <taxon>Fungi</taxon>
        <taxon>Dikarya</taxon>
        <taxon>Ascomycota</taxon>
        <taxon>Pezizomycotina</taxon>
        <taxon>Sordariomycetes</taxon>
        <taxon>Hypocreomycetidae</taxon>
        <taxon>Hypocreales</taxon>
        <taxon>Nectriaceae</taxon>
        <taxon>Fusarium</taxon>
        <taxon>Fusarium lateritium species complex</taxon>
    </lineage>
</organism>
<accession>A0A8H4WYT0</accession>
<keyword evidence="2 6" id="KW-0812">Transmembrane</keyword>
<dbReference type="Proteomes" id="UP000622797">
    <property type="component" value="Unassembled WGS sequence"/>
</dbReference>
<keyword evidence="4 6" id="KW-0472">Membrane</keyword>
<evidence type="ECO:0000313" key="9">
    <source>
        <dbReference type="Proteomes" id="UP000622797"/>
    </source>
</evidence>
<feature type="transmembrane region" description="Helical" evidence="6">
    <location>
        <begin position="147"/>
        <end position="170"/>
    </location>
</feature>
<keyword evidence="9" id="KW-1185">Reference proteome</keyword>
<feature type="transmembrane region" description="Helical" evidence="6">
    <location>
        <begin position="196"/>
        <end position="218"/>
    </location>
</feature>
<evidence type="ECO:0000259" key="7">
    <source>
        <dbReference type="Pfam" id="PF20684"/>
    </source>
</evidence>
<reference evidence="8" key="1">
    <citation type="journal article" date="2020" name="BMC Genomics">
        <title>Correction to: Identification and distribution of gene clusters required for synthesis of sphingolipid metabolism inhibitors in diverse species of the filamentous fungus Fusarium.</title>
        <authorList>
            <person name="Kim H.S."/>
            <person name="Lohmar J.M."/>
            <person name="Busman M."/>
            <person name="Brown D.W."/>
            <person name="Naumann T.A."/>
            <person name="Divon H.H."/>
            <person name="Lysoe E."/>
            <person name="Uhlig S."/>
            <person name="Proctor R.H."/>
        </authorList>
    </citation>
    <scope>NUCLEOTIDE SEQUENCE</scope>
    <source>
        <strain evidence="8">NRRL 20472</strain>
    </source>
</reference>
<comment type="subcellular location">
    <subcellularLocation>
        <location evidence="1">Membrane</location>
        <topology evidence="1">Multi-pass membrane protein</topology>
    </subcellularLocation>
</comment>
<dbReference type="Pfam" id="PF20684">
    <property type="entry name" value="Fung_rhodopsin"/>
    <property type="match status" value="1"/>
</dbReference>
<evidence type="ECO:0000256" key="5">
    <source>
        <dbReference type="ARBA" id="ARBA00038359"/>
    </source>
</evidence>
<evidence type="ECO:0000256" key="4">
    <source>
        <dbReference type="ARBA" id="ARBA00023136"/>
    </source>
</evidence>
<dbReference type="EMBL" id="JABEXW010000779">
    <property type="protein sequence ID" value="KAF4955457.1"/>
    <property type="molecule type" value="Genomic_DNA"/>
</dbReference>
<dbReference type="PANTHER" id="PTHR33048:SF124">
    <property type="entry name" value="INTEGRAL MEMBRANE PROTEIN"/>
    <property type="match status" value="1"/>
</dbReference>
<comment type="similarity">
    <text evidence="5">Belongs to the SAT4 family.</text>
</comment>
<evidence type="ECO:0000313" key="8">
    <source>
        <dbReference type="EMBL" id="KAF4955457.1"/>
    </source>
</evidence>
<sequence length="367" mass="40330">MQIPSVNGVQVLVEAPVGYHVNFANPQKDTATIIASYWAFGIGFLVSVLFLGQSLYTASFIRRAWRIENYMILPAWILTTAAQALILNCLYQGVLGVHVWEMSLDDVTWETTLILAANLLVIPGTALAKLVLCVVYYRLSPMPWYRYVIYGTAVLMVVAFTSVWFSLLLACKPVEAAWNLRLFTGSNCIDRYPVHILQASIGGVTDLVLMVITFITILPLQMPREKKAAVIAFLSTGLLTLGAAVARLVILVTRLKDPDTTFVLAQVTLCLIVEANLVIICGSLTNFHIFIKYVSKHVLRVFAKPQSQTDREINGVQGSSSEAVVLYTIGGTPMDGGESGPGASDYNNSKVELIPQDWAKLSHQGCW</sequence>
<evidence type="ECO:0000256" key="2">
    <source>
        <dbReference type="ARBA" id="ARBA00022692"/>
    </source>
</evidence>
<feature type="transmembrane region" description="Helical" evidence="6">
    <location>
        <begin position="262"/>
        <end position="291"/>
    </location>
</feature>
<dbReference type="InterPro" id="IPR049326">
    <property type="entry name" value="Rhodopsin_dom_fungi"/>
</dbReference>
<reference evidence="8" key="2">
    <citation type="submission" date="2020-05" db="EMBL/GenBank/DDBJ databases">
        <authorList>
            <person name="Kim H.-S."/>
            <person name="Proctor R.H."/>
            <person name="Brown D.W."/>
        </authorList>
    </citation>
    <scope>NUCLEOTIDE SEQUENCE</scope>
    <source>
        <strain evidence="8">NRRL 20472</strain>
    </source>
</reference>
<dbReference type="InterPro" id="IPR052337">
    <property type="entry name" value="SAT4-like"/>
</dbReference>
<dbReference type="AlphaFoldDB" id="A0A8H4WYT0"/>
<evidence type="ECO:0000256" key="1">
    <source>
        <dbReference type="ARBA" id="ARBA00004141"/>
    </source>
</evidence>
<feature type="transmembrane region" description="Helical" evidence="6">
    <location>
        <begin position="37"/>
        <end position="58"/>
    </location>
</feature>
<keyword evidence="3 6" id="KW-1133">Transmembrane helix</keyword>
<feature type="transmembrane region" description="Helical" evidence="6">
    <location>
        <begin position="70"/>
        <end position="93"/>
    </location>
</feature>
<feature type="transmembrane region" description="Helical" evidence="6">
    <location>
        <begin position="113"/>
        <end position="135"/>
    </location>
</feature>
<comment type="caution">
    <text evidence="8">The sequence shown here is derived from an EMBL/GenBank/DDBJ whole genome shotgun (WGS) entry which is preliminary data.</text>
</comment>
<protein>
    <recommendedName>
        <fullName evidence="7">Rhodopsin domain-containing protein</fullName>
    </recommendedName>
</protein>
<evidence type="ECO:0000256" key="6">
    <source>
        <dbReference type="SAM" id="Phobius"/>
    </source>
</evidence>
<proteinExistence type="inferred from homology"/>
<feature type="transmembrane region" description="Helical" evidence="6">
    <location>
        <begin position="230"/>
        <end position="250"/>
    </location>
</feature>
<feature type="domain" description="Rhodopsin" evidence="7">
    <location>
        <begin position="56"/>
        <end position="288"/>
    </location>
</feature>
<dbReference type="PANTHER" id="PTHR33048">
    <property type="entry name" value="PTH11-LIKE INTEGRAL MEMBRANE PROTEIN (AFU_ORTHOLOGUE AFUA_5G11245)"/>
    <property type="match status" value="1"/>
</dbReference>
<evidence type="ECO:0000256" key="3">
    <source>
        <dbReference type="ARBA" id="ARBA00022989"/>
    </source>
</evidence>
<dbReference type="GO" id="GO:0016020">
    <property type="term" value="C:membrane"/>
    <property type="evidence" value="ECO:0007669"/>
    <property type="project" value="UniProtKB-SubCell"/>
</dbReference>
<dbReference type="OrthoDB" id="5273647at2759"/>